<reference evidence="11 12" key="1">
    <citation type="journal article" date="2012" name="Science">
        <title>The Paleozoic origin of enzymatic lignin decomposition reconstructed from 31 fungal genomes.</title>
        <authorList>
            <person name="Floudas D."/>
            <person name="Binder M."/>
            <person name="Riley R."/>
            <person name="Barry K."/>
            <person name="Blanchette R.A."/>
            <person name="Henrissat B."/>
            <person name="Martinez A.T."/>
            <person name="Otillar R."/>
            <person name="Spatafora J.W."/>
            <person name="Yadav J.S."/>
            <person name="Aerts A."/>
            <person name="Benoit I."/>
            <person name="Boyd A."/>
            <person name="Carlson A."/>
            <person name="Copeland A."/>
            <person name="Coutinho P.M."/>
            <person name="de Vries R.P."/>
            <person name="Ferreira P."/>
            <person name="Findley K."/>
            <person name="Foster B."/>
            <person name="Gaskell J."/>
            <person name="Glotzer D."/>
            <person name="Gorecki P."/>
            <person name="Heitman J."/>
            <person name="Hesse C."/>
            <person name="Hori C."/>
            <person name="Igarashi K."/>
            <person name="Jurgens J.A."/>
            <person name="Kallen N."/>
            <person name="Kersten P."/>
            <person name="Kohler A."/>
            <person name="Kuees U."/>
            <person name="Kumar T.K.A."/>
            <person name="Kuo A."/>
            <person name="LaButti K."/>
            <person name="Larrondo L.F."/>
            <person name="Lindquist E."/>
            <person name="Ling A."/>
            <person name="Lombard V."/>
            <person name="Lucas S."/>
            <person name="Lundell T."/>
            <person name="Martin R."/>
            <person name="McLaughlin D.J."/>
            <person name="Morgenstern I."/>
            <person name="Morin E."/>
            <person name="Murat C."/>
            <person name="Nagy L.G."/>
            <person name="Nolan M."/>
            <person name="Ohm R.A."/>
            <person name="Patyshakuliyeva A."/>
            <person name="Rokas A."/>
            <person name="Ruiz-Duenas F.J."/>
            <person name="Sabat G."/>
            <person name="Salamov A."/>
            <person name="Samejima M."/>
            <person name="Schmutz J."/>
            <person name="Slot J.C."/>
            <person name="St John F."/>
            <person name="Stenlid J."/>
            <person name="Sun H."/>
            <person name="Sun S."/>
            <person name="Syed K."/>
            <person name="Tsang A."/>
            <person name="Wiebenga A."/>
            <person name="Young D."/>
            <person name="Pisabarro A."/>
            <person name="Eastwood D.C."/>
            <person name="Martin F."/>
            <person name="Cullen D."/>
            <person name="Grigoriev I.V."/>
            <person name="Hibbett D.S."/>
        </authorList>
    </citation>
    <scope>NUCLEOTIDE SEQUENCE [LARGE SCALE GENOMIC DNA]</scope>
    <source>
        <strain evidence="11 12">DJM-731 SS1</strain>
    </source>
</reference>
<dbReference type="InterPro" id="IPR047177">
    <property type="entry name" value="Pept_M20A"/>
</dbReference>
<keyword evidence="2" id="KW-0645">Protease</keyword>
<keyword evidence="9" id="KW-0472">Membrane</keyword>
<feature type="binding site" evidence="7">
    <location>
        <position position="193"/>
    </location>
    <ligand>
        <name>Zn(2+)</name>
        <dbReference type="ChEBI" id="CHEBI:29105"/>
        <label>2</label>
    </ligand>
</feature>
<dbReference type="Pfam" id="PF07687">
    <property type="entry name" value="M20_dimer"/>
    <property type="match status" value="1"/>
</dbReference>
<evidence type="ECO:0000256" key="8">
    <source>
        <dbReference type="SAM" id="MobiDB-lite"/>
    </source>
</evidence>
<dbReference type="CDD" id="cd05674">
    <property type="entry name" value="M20_yscS"/>
    <property type="match status" value="1"/>
</dbReference>
<evidence type="ECO:0000256" key="3">
    <source>
        <dbReference type="ARBA" id="ARBA00022723"/>
    </source>
</evidence>
<name>M5FRV3_DACPD</name>
<comment type="similarity">
    <text evidence="1">Belongs to the peptidase M20A family.</text>
</comment>
<dbReference type="EMBL" id="JH795873">
    <property type="protein sequence ID" value="EJT98488.1"/>
    <property type="molecule type" value="Genomic_DNA"/>
</dbReference>
<evidence type="ECO:0000313" key="12">
    <source>
        <dbReference type="Proteomes" id="UP000030653"/>
    </source>
</evidence>
<feature type="binding site" evidence="7">
    <location>
        <position position="602"/>
    </location>
    <ligand>
        <name>Zn(2+)</name>
        <dbReference type="ChEBI" id="CHEBI:29105"/>
        <label>1</label>
    </ligand>
</feature>
<dbReference type="InterPro" id="IPR017141">
    <property type="entry name" value="Pept_M20_carboxypep"/>
</dbReference>
<dbReference type="GeneID" id="63685714"/>
<protein>
    <submittedName>
        <fullName evidence="11">Carboxypeptidase S</fullName>
    </submittedName>
</protein>
<dbReference type="PANTHER" id="PTHR45962">
    <property type="entry name" value="N-FATTY-ACYL-AMINO ACID SYNTHASE/HYDROLASE PM20D1"/>
    <property type="match status" value="1"/>
</dbReference>
<evidence type="ECO:0000259" key="10">
    <source>
        <dbReference type="Pfam" id="PF07687"/>
    </source>
</evidence>
<evidence type="ECO:0000256" key="5">
    <source>
        <dbReference type="ARBA" id="ARBA00022833"/>
    </source>
</evidence>
<keyword evidence="11" id="KW-0121">Carboxypeptidase</keyword>
<evidence type="ECO:0000313" key="11">
    <source>
        <dbReference type="EMBL" id="EJT98488.1"/>
    </source>
</evidence>
<dbReference type="PANTHER" id="PTHR45962:SF1">
    <property type="entry name" value="N-FATTY-ACYL-AMINO ACID SYNTHASE_HYDROLASE PM20D1"/>
    <property type="match status" value="1"/>
</dbReference>
<evidence type="ECO:0000256" key="9">
    <source>
        <dbReference type="SAM" id="Phobius"/>
    </source>
</evidence>
<dbReference type="SUPFAM" id="SSF53187">
    <property type="entry name" value="Zn-dependent exopeptidases"/>
    <property type="match status" value="1"/>
</dbReference>
<dbReference type="FunFam" id="3.40.630.10:FF:000027">
    <property type="entry name" value="N-fatty-acyl-amino acid synthase/hydrolase PM20D1"/>
    <property type="match status" value="1"/>
</dbReference>
<keyword evidence="3 7" id="KW-0479">Metal-binding</keyword>
<dbReference type="Gene3D" id="3.30.70.360">
    <property type="match status" value="1"/>
</dbReference>
<feature type="active site" description="Proton acceptor" evidence="6">
    <location>
        <position position="227"/>
    </location>
</feature>
<gene>
    <name evidence="11" type="ORF">DACRYDRAFT_118752</name>
</gene>
<dbReference type="Proteomes" id="UP000030653">
    <property type="component" value="Unassembled WGS sequence"/>
</dbReference>
<feature type="active site" evidence="6">
    <location>
        <position position="160"/>
    </location>
</feature>
<sequence length="633" mass="68696">MDSTLPHRHRLLWHYIPLIIPVLILTLILPLPLPIPLRTSLPLPSPVQPPRCPQPPLLKPHNPLLPQLLSSLSHPTFPTLAAHQLSQSVRIPTETWDDFGPVGEDDRWDKFGAFHDWLEGAFPAIHETLRKERVNTWGLVYTWQGYEPELKPLMLAAHQDVVPVDQDTLDQWTHPPFSGHYDGTWIWGRGSCDDKAGLVGIMIALELLVQHGFRPRRTILLAFGFNEESSSFEGAGQISSFLYDRYGQNGICAILDEGAGYQSLLGTMYATPAVGEKGYLDVQLSVLAQGGHSSTPPKHTAIGILASIITVLETNPPEAKLTRTNPLYQTLRCVAEYSPSLPAGAKRLIESSEHSDSALSQLGNWVLHALPSNALLPTGGALMSTTQAVDVVRGGVKANVLPERAWALVNHRIGVDESSERVKARLRELLAPEASSWNLSFEAFPEASSASSASASASASGQEESGAVRQRQGEASVAVAGKGKLVLSTMFDPLEPAPFTPTEGGVWDVLGGTIRAVFSHNQGLPLGSVSSAQEGIAGVQHQHPVQAEAGAPVPPAPAPDEEIHIAPALMTGNTDTAHYWPLTPHIFRYAHFRPEGIRNGYHTVDEAMSVQNFVAGIEFWVLLVLNFDEAGLE</sequence>
<dbReference type="GO" id="GO:0046872">
    <property type="term" value="F:metal ion binding"/>
    <property type="evidence" value="ECO:0007669"/>
    <property type="project" value="UniProtKB-KW"/>
</dbReference>
<dbReference type="RefSeq" id="XP_040625386.1">
    <property type="nucleotide sequence ID" value="XM_040770652.1"/>
</dbReference>
<feature type="binding site" evidence="7">
    <location>
        <position position="158"/>
    </location>
    <ligand>
        <name>Zn(2+)</name>
        <dbReference type="ChEBI" id="CHEBI:29105"/>
        <label>2</label>
    </ligand>
</feature>
<dbReference type="HOGENOM" id="CLU_021802_11_0_1"/>
<feature type="binding site" evidence="7">
    <location>
        <position position="228"/>
    </location>
    <ligand>
        <name>Zn(2+)</name>
        <dbReference type="ChEBI" id="CHEBI:29105"/>
        <label>1</label>
    </ligand>
</feature>
<keyword evidence="4" id="KW-0378">Hydrolase</keyword>
<accession>M5FRV3</accession>
<keyword evidence="5 7" id="KW-0862">Zinc</keyword>
<dbReference type="OMA" id="TIDSWTH"/>
<evidence type="ECO:0000256" key="7">
    <source>
        <dbReference type="PIRSR" id="PIRSR037217-2"/>
    </source>
</evidence>
<dbReference type="SUPFAM" id="SSF55031">
    <property type="entry name" value="Bacterial exopeptidase dimerisation domain"/>
    <property type="match status" value="1"/>
</dbReference>
<organism evidence="11 12">
    <name type="scientific">Dacryopinax primogenitus (strain DJM 731)</name>
    <name type="common">Brown rot fungus</name>
    <dbReference type="NCBI Taxonomy" id="1858805"/>
    <lineage>
        <taxon>Eukaryota</taxon>
        <taxon>Fungi</taxon>
        <taxon>Dikarya</taxon>
        <taxon>Basidiomycota</taxon>
        <taxon>Agaricomycotina</taxon>
        <taxon>Dacrymycetes</taxon>
        <taxon>Dacrymycetales</taxon>
        <taxon>Dacrymycetaceae</taxon>
        <taxon>Dacryopinax</taxon>
    </lineage>
</organism>
<dbReference type="GO" id="GO:0004181">
    <property type="term" value="F:metallocarboxypeptidase activity"/>
    <property type="evidence" value="ECO:0007669"/>
    <property type="project" value="InterPro"/>
</dbReference>
<dbReference type="Gene3D" id="3.40.630.10">
    <property type="entry name" value="Zn peptidases"/>
    <property type="match status" value="1"/>
</dbReference>
<dbReference type="STRING" id="1858805.M5FRV3"/>
<dbReference type="OrthoDB" id="3064516at2759"/>
<feature type="binding site" evidence="7">
    <location>
        <position position="256"/>
    </location>
    <ligand>
        <name>Zn(2+)</name>
        <dbReference type="ChEBI" id="CHEBI:29105"/>
        <label>2</label>
    </ligand>
</feature>
<keyword evidence="12" id="KW-1185">Reference proteome</keyword>
<dbReference type="InterPro" id="IPR001261">
    <property type="entry name" value="ArgE/DapE_CS"/>
</dbReference>
<keyword evidence="9" id="KW-0812">Transmembrane</keyword>
<feature type="region of interest" description="Disordered" evidence="8">
    <location>
        <begin position="455"/>
        <end position="474"/>
    </location>
</feature>
<evidence type="ECO:0000256" key="4">
    <source>
        <dbReference type="ARBA" id="ARBA00022801"/>
    </source>
</evidence>
<keyword evidence="9" id="KW-1133">Transmembrane helix</keyword>
<dbReference type="AlphaFoldDB" id="M5FRV3"/>
<proteinExistence type="inferred from homology"/>
<evidence type="ECO:0000256" key="6">
    <source>
        <dbReference type="PIRSR" id="PIRSR037217-1"/>
    </source>
</evidence>
<feature type="binding site" evidence="7">
    <location>
        <position position="193"/>
    </location>
    <ligand>
        <name>Zn(2+)</name>
        <dbReference type="ChEBI" id="CHEBI:29105"/>
        <label>1</label>
    </ligand>
</feature>
<dbReference type="InterPro" id="IPR002933">
    <property type="entry name" value="Peptidase_M20"/>
</dbReference>
<evidence type="ECO:0000256" key="2">
    <source>
        <dbReference type="ARBA" id="ARBA00022670"/>
    </source>
</evidence>
<dbReference type="GO" id="GO:0000328">
    <property type="term" value="C:fungal-type vacuole lumen"/>
    <property type="evidence" value="ECO:0007669"/>
    <property type="project" value="TreeGrafter"/>
</dbReference>
<feature type="transmembrane region" description="Helical" evidence="9">
    <location>
        <begin position="12"/>
        <end position="33"/>
    </location>
</feature>
<dbReference type="GO" id="GO:0051603">
    <property type="term" value="P:proteolysis involved in protein catabolic process"/>
    <property type="evidence" value="ECO:0007669"/>
    <property type="project" value="TreeGrafter"/>
</dbReference>
<dbReference type="PROSITE" id="PS00758">
    <property type="entry name" value="ARGE_DAPE_CPG2_1"/>
    <property type="match status" value="1"/>
</dbReference>
<dbReference type="PROSITE" id="PS00759">
    <property type="entry name" value="ARGE_DAPE_CPG2_2"/>
    <property type="match status" value="1"/>
</dbReference>
<dbReference type="InterPro" id="IPR036264">
    <property type="entry name" value="Bact_exopeptidase_dim_dom"/>
</dbReference>
<evidence type="ECO:0000256" key="1">
    <source>
        <dbReference type="ARBA" id="ARBA00006247"/>
    </source>
</evidence>
<dbReference type="Pfam" id="PF01546">
    <property type="entry name" value="Peptidase_M20"/>
    <property type="match status" value="1"/>
</dbReference>
<feature type="domain" description="Peptidase M20 dimerisation" evidence="10">
    <location>
        <begin position="274"/>
        <end position="436"/>
    </location>
</feature>
<dbReference type="PIRSF" id="PIRSF037217">
    <property type="entry name" value="Carboxypeptidase_S"/>
    <property type="match status" value="1"/>
</dbReference>
<dbReference type="InterPro" id="IPR011650">
    <property type="entry name" value="Peptidase_M20_dimer"/>
</dbReference>